<dbReference type="Gene3D" id="3.10.200.10">
    <property type="entry name" value="Alpha carbonic anhydrase"/>
    <property type="match status" value="1"/>
</dbReference>
<dbReference type="AlphaFoldDB" id="A0AAD9VJA9"/>
<dbReference type="PANTHER" id="PTHR18952">
    <property type="entry name" value="CARBONIC ANHYDRASE"/>
    <property type="match status" value="1"/>
</dbReference>
<feature type="domain" description="Alpha-carbonic anhydrase" evidence="7">
    <location>
        <begin position="23"/>
        <end position="281"/>
    </location>
</feature>
<comment type="caution">
    <text evidence="8">The sequence shown here is derived from an EMBL/GenBank/DDBJ whole genome shotgun (WGS) entry which is preliminary data.</text>
</comment>
<keyword evidence="5" id="KW-0325">Glycoprotein</keyword>
<organism evidence="8 9">
    <name type="scientific">Odynerus spinipes</name>
    <dbReference type="NCBI Taxonomy" id="1348599"/>
    <lineage>
        <taxon>Eukaryota</taxon>
        <taxon>Metazoa</taxon>
        <taxon>Ecdysozoa</taxon>
        <taxon>Arthropoda</taxon>
        <taxon>Hexapoda</taxon>
        <taxon>Insecta</taxon>
        <taxon>Pterygota</taxon>
        <taxon>Neoptera</taxon>
        <taxon>Endopterygota</taxon>
        <taxon>Hymenoptera</taxon>
        <taxon>Apocrita</taxon>
        <taxon>Aculeata</taxon>
        <taxon>Vespoidea</taxon>
        <taxon>Vespidae</taxon>
        <taxon>Eumeninae</taxon>
        <taxon>Odynerus</taxon>
    </lineage>
</organism>
<evidence type="ECO:0000256" key="2">
    <source>
        <dbReference type="ARBA" id="ARBA00012925"/>
    </source>
</evidence>
<dbReference type="SUPFAM" id="SSF51069">
    <property type="entry name" value="Carbonic anhydrase"/>
    <property type="match status" value="1"/>
</dbReference>
<accession>A0AAD9VJA9</accession>
<proteinExistence type="inferred from homology"/>
<dbReference type="InterPro" id="IPR001148">
    <property type="entry name" value="CA_dom"/>
</dbReference>
<dbReference type="FunFam" id="3.10.200.10:FF:000003">
    <property type="entry name" value="Carbonic anhydrase 12"/>
    <property type="match status" value="1"/>
</dbReference>
<gene>
    <name evidence="8" type="ORF">KPH14_007193</name>
</gene>
<comment type="similarity">
    <text evidence="1">Belongs to the alpha-carbonic anhydrase family.</text>
</comment>
<evidence type="ECO:0000256" key="6">
    <source>
        <dbReference type="SAM" id="SignalP"/>
    </source>
</evidence>
<evidence type="ECO:0000256" key="5">
    <source>
        <dbReference type="ARBA" id="ARBA00023180"/>
    </source>
</evidence>
<evidence type="ECO:0000256" key="3">
    <source>
        <dbReference type="ARBA" id="ARBA00022723"/>
    </source>
</evidence>
<reference evidence="8" key="1">
    <citation type="submission" date="2021-08" db="EMBL/GenBank/DDBJ databases">
        <authorList>
            <person name="Misof B."/>
            <person name="Oliver O."/>
            <person name="Podsiadlowski L."/>
            <person name="Donath A."/>
            <person name="Peters R."/>
            <person name="Mayer C."/>
            <person name="Rust J."/>
            <person name="Gunkel S."/>
            <person name="Lesny P."/>
            <person name="Martin S."/>
            <person name="Oeyen J.P."/>
            <person name="Petersen M."/>
            <person name="Panagiotis P."/>
            <person name="Wilbrandt J."/>
            <person name="Tanja T."/>
        </authorList>
    </citation>
    <scope>NUCLEOTIDE SEQUENCE</scope>
    <source>
        <strain evidence="8">GBR_01_08_01A</strain>
        <tissue evidence="8">Thorax + abdomen</tissue>
    </source>
</reference>
<sequence length="330" mass="37697">MILWTTIPIGFLLLLNKFSDGNQDFGYDGSYGPSHWADKYQSCVGKHQSPINIDEHNVKNISLAPLKFFGLNTPRSSFVTNNGHTVMIKTNESEMATVSGGPLGDDIYVFEQLHFHWGENDYEGSEDLINNHSFAMELHAVFYKQEYKTMSEAIGHPDGLAVFAYFYEADDKQNPTYDYIVEMLPNVEMVNSKHELEEPLLLEHLLAPNVSTMQNYYTYNGSLTTPPCFEIVTWIDFKDPQLLSHEQLAAFRNVRTSDGNKLTHNFRPVQPLSDRLVYRNMFNVEDDVRSIKNHRQDAGDTRNDHNGERSIRSDVVTSIFFVVLALLATI</sequence>
<evidence type="ECO:0000313" key="8">
    <source>
        <dbReference type="EMBL" id="KAK2575810.1"/>
    </source>
</evidence>
<keyword evidence="6" id="KW-0732">Signal</keyword>
<dbReference type="InterPro" id="IPR036398">
    <property type="entry name" value="CA_dom_sf"/>
</dbReference>
<reference evidence="8" key="2">
    <citation type="journal article" date="2023" name="Commun. Biol.">
        <title>Intrasexual cuticular hydrocarbon dimorphism in a wasp sheds light on hydrocarbon biosynthesis genes in Hymenoptera.</title>
        <authorList>
            <person name="Moris V.C."/>
            <person name="Podsiadlowski L."/>
            <person name="Martin S."/>
            <person name="Oeyen J.P."/>
            <person name="Donath A."/>
            <person name="Petersen M."/>
            <person name="Wilbrandt J."/>
            <person name="Misof B."/>
            <person name="Liedtke D."/>
            <person name="Thamm M."/>
            <person name="Scheiner R."/>
            <person name="Schmitt T."/>
            <person name="Niehuis O."/>
        </authorList>
    </citation>
    <scope>NUCLEOTIDE SEQUENCE</scope>
    <source>
        <strain evidence="8">GBR_01_08_01A</strain>
    </source>
</reference>
<keyword evidence="9" id="KW-1185">Reference proteome</keyword>
<keyword evidence="4" id="KW-0862">Zinc</keyword>
<evidence type="ECO:0000313" key="9">
    <source>
        <dbReference type="Proteomes" id="UP001258017"/>
    </source>
</evidence>
<dbReference type="GO" id="GO:0008270">
    <property type="term" value="F:zinc ion binding"/>
    <property type="evidence" value="ECO:0007669"/>
    <property type="project" value="InterPro"/>
</dbReference>
<dbReference type="SMART" id="SM01057">
    <property type="entry name" value="Carb_anhydrase"/>
    <property type="match status" value="1"/>
</dbReference>
<feature type="chain" id="PRO_5042241232" description="carbonic anhydrase" evidence="6">
    <location>
        <begin position="22"/>
        <end position="330"/>
    </location>
</feature>
<name>A0AAD9VJA9_9HYME</name>
<keyword evidence="3" id="KW-0479">Metal-binding</keyword>
<dbReference type="GO" id="GO:0004089">
    <property type="term" value="F:carbonate dehydratase activity"/>
    <property type="evidence" value="ECO:0007669"/>
    <property type="project" value="UniProtKB-EC"/>
</dbReference>
<dbReference type="Pfam" id="PF00194">
    <property type="entry name" value="Carb_anhydrase"/>
    <property type="match status" value="1"/>
</dbReference>
<dbReference type="CDD" id="cd00326">
    <property type="entry name" value="alpha_CA"/>
    <property type="match status" value="1"/>
</dbReference>
<dbReference type="GO" id="GO:0005737">
    <property type="term" value="C:cytoplasm"/>
    <property type="evidence" value="ECO:0007669"/>
    <property type="project" value="TreeGrafter"/>
</dbReference>
<dbReference type="PANTHER" id="PTHR18952:SF124">
    <property type="entry name" value="CARBONIC ANHYDRASE 7"/>
    <property type="match status" value="1"/>
</dbReference>
<feature type="signal peptide" evidence="6">
    <location>
        <begin position="1"/>
        <end position="21"/>
    </location>
</feature>
<evidence type="ECO:0000256" key="4">
    <source>
        <dbReference type="ARBA" id="ARBA00022833"/>
    </source>
</evidence>
<dbReference type="EMBL" id="JAIFRP010004408">
    <property type="protein sequence ID" value="KAK2575810.1"/>
    <property type="molecule type" value="Genomic_DNA"/>
</dbReference>
<dbReference type="EC" id="4.2.1.1" evidence="2"/>
<evidence type="ECO:0000259" key="7">
    <source>
        <dbReference type="PROSITE" id="PS51144"/>
    </source>
</evidence>
<evidence type="ECO:0000256" key="1">
    <source>
        <dbReference type="ARBA" id="ARBA00010718"/>
    </source>
</evidence>
<dbReference type="PROSITE" id="PS51144">
    <property type="entry name" value="ALPHA_CA_2"/>
    <property type="match status" value="1"/>
</dbReference>
<dbReference type="Proteomes" id="UP001258017">
    <property type="component" value="Unassembled WGS sequence"/>
</dbReference>
<dbReference type="InterPro" id="IPR023561">
    <property type="entry name" value="Carbonic_anhydrase_a-class"/>
</dbReference>
<protein>
    <recommendedName>
        <fullName evidence="2">carbonic anhydrase</fullName>
        <ecNumber evidence="2">4.2.1.1</ecNumber>
    </recommendedName>
</protein>